<comment type="caution">
    <text evidence="3">The sequence shown here is derived from an EMBL/GenBank/DDBJ whole genome shotgun (WGS) entry which is preliminary data.</text>
</comment>
<dbReference type="RefSeq" id="WP_191829472.1">
    <property type="nucleotide sequence ID" value="NZ_JACYHB010000010.1"/>
</dbReference>
<evidence type="ECO:0000313" key="3">
    <source>
        <dbReference type="EMBL" id="MBD8079885.1"/>
    </source>
</evidence>
<feature type="transmembrane region" description="Helical" evidence="2">
    <location>
        <begin position="172"/>
        <end position="193"/>
    </location>
</feature>
<feature type="transmembrane region" description="Helical" evidence="2">
    <location>
        <begin position="37"/>
        <end position="59"/>
    </location>
</feature>
<dbReference type="PANTHER" id="PTHR36844:SF1">
    <property type="entry name" value="PROTEASE PRSW"/>
    <property type="match status" value="1"/>
</dbReference>
<keyword evidence="3" id="KW-0482">Metalloprotease</keyword>
<feature type="region of interest" description="Disordered" evidence="1">
    <location>
        <begin position="1"/>
        <end position="23"/>
    </location>
</feature>
<feature type="transmembrane region" description="Helical" evidence="2">
    <location>
        <begin position="97"/>
        <end position="115"/>
    </location>
</feature>
<evidence type="ECO:0000256" key="1">
    <source>
        <dbReference type="SAM" id="MobiDB-lite"/>
    </source>
</evidence>
<keyword evidence="3" id="KW-0378">Hydrolase</keyword>
<feature type="transmembrane region" description="Helical" evidence="2">
    <location>
        <begin position="239"/>
        <end position="256"/>
    </location>
</feature>
<feature type="transmembrane region" description="Helical" evidence="2">
    <location>
        <begin position="65"/>
        <end position="85"/>
    </location>
</feature>
<name>A0A927J114_9MICO</name>
<dbReference type="Pfam" id="PF13367">
    <property type="entry name" value="PrsW-protease"/>
    <property type="match status" value="1"/>
</dbReference>
<organism evidence="3 4">
    <name type="scientific">Cellulosimicrobium arenosum</name>
    <dbReference type="NCBI Taxonomy" id="2708133"/>
    <lineage>
        <taxon>Bacteria</taxon>
        <taxon>Bacillati</taxon>
        <taxon>Actinomycetota</taxon>
        <taxon>Actinomycetes</taxon>
        <taxon>Micrococcales</taxon>
        <taxon>Promicromonosporaceae</taxon>
        <taxon>Cellulosimicrobium</taxon>
    </lineage>
</organism>
<keyword evidence="2" id="KW-0472">Membrane</keyword>
<feature type="transmembrane region" description="Helical" evidence="2">
    <location>
        <begin position="213"/>
        <end position="232"/>
    </location>
</feature>
<reference evidence="3" key="2">
    <citation type="submission" date="2020-09" db="EMBL/GenBank/DDBJ databases">
        <authorList>
            <person name="Yu Y."/>
        </authorList>
    </citation>
    <scope>NUCLEOTIDE SEQUENCE</scope>
    <source>
        <strain evidence="3">KCTC 49039</strain>
    </source>
</reference>
<keyword evidence="3" id="KW-0645">Protease</keyword>
<proteinExistence type="predicted"/>
<feature type="region of interest" description="Disordered" evidence="1">
    <location>
        <begin position="391"/>
        <end position="416"/>
    </location>
</feature>
<dbReference type="Proteomes" id="UP000610846">
    <property type="component" value="Unassembled WGS sequence"/>
</dbReference>
<evidence type="ECO:0000313" key="4">
    <source>
        <dbReference type="Proteomes" id="UP000610846"/>
    </source>
</evidence>
<evidence type="ECO:0000256" key="2">
    <source>
        <dbReference type="SAM" id="Phobius"/>
    </source>
</evidence>
<dbReference type="PANTHER" id="PTHR36844">
    <property type="entry name" value="PROTEASE PRSW"/>
    <property type="match status" value="1"/>
</dbReference>
<dbReference type="GO" id="GO:0008237">
    <property type="term" value="F:metallopeptidase activity"/>
    <property type="evidence" value="ECO:0007669"/>
    <property type="project" value="UniProtKB-KW"/>
</dbReference>
<dbReference type="AlphaFoldDB" id="A0A927J114"/>
<keyword evidence="2" id="KW-1133">Transmembrane helix</keyword>
<gene>
    <name evidence="3" type="ORF">IF651_12550</name>
</gene>
<feature type="transmembrane region" description="Helical" evidence="2">
    <location>
        <begin position="262"/>
        <end position="286"/>
    </location>
</feature>
<keyword evidence="4" id="KW-1185">Reference proteome</keyword>
<dbReference type="EMBL" id="JACYHB010000010">
    <property type="protein sequence ID" value="MBD8079885.1"/>
    <property type="molecule type" value="Genomic_DNA"/>
</dbReference>
<protein>
    <submittedName>
        <fullName evidence="3">PrsW family intramembrane metalloprotease</fullName>
    </submittedName>
</protein>
<keyword evidence="2" id="KW-0812">Transmembrane</keyword>
<sequence length="416" mass="44167">MSLPDPRYAPPQQQPRPARRFDPRAVLDGRPPGRAPVGAIVTIVVASLCLFAVLALTALQGIAPFGAGLLLALVPLGVWIPVVLWLDRLEPEPPMSLTVAFLWGAGVATLFAMLLNDAGLRFVALPLFGPENAMYAVATAGAPVVEELLKGAVLFGMLWFRRHEINGWTDGVIYAAMVALGFAAVENITYFVAASYTGTLTSTFVLRALISPLLHPLCTALTGIGVASAAMSPPGPRRVLAPLGGLLAAMALHALWNGSTGFGYVGLGFAYLVGLGVLVTIVVLLVRDRRRTVATISQQLGRYVPSGLVTPPDLTMLSSLKGRRQARGWARSSGGAGAEKAMNDYQRAATELALLHDRVARGATEPARVEPRRQGLLGLMDVTRHAFVVRAPQPTPPPWSPHAPSGFTPAPPHRTY</sequence>
<accession>A0A927J114</accession>
<reference evidence="3" key="1">
    <citation type="journal article" date="2018" name="Curr. Microbiol.">
        <title>Cellulosimicrobium arenosum sp. nov., Isolated from Marine Sediment Sand.</title>
        <authorList>
            <person name="Oh M."/>
            <person name="Kim J.H."/>
            <person name="Yoon J.H."/>
            <person name="Schumann P."/>
            <person name="Kim W."/>
        </authorList>
    </citation>
    <scope>NUCLEOTIDE SEQUENCE</scope>
    <source>
        <strain evidence="3">KCTC 49039</strain>
    </source>
</reference>
<dbReference type="InterPro" id="IPR026898">
    <property type="entry name" value="PrsW"/>
</dbReference>